<reference evidence="1" key="1">
    <citation type="journal article" date="2023" name="PLoS Negl. Trop. Dis.">
        <title>A genome sequence for Biomphalaria pfeifferi, the major vector snail for the human-infecting parasite Schistosoma mansoni.</title>
        <authorList>
            <person name="Bu L."/>
            <person name="Lu L."/>
            <person name="Laidemitt M.R."/>
            <person name="Zhang S.M."/>
            <person name="Mutuku M."/>
            <person name="Mkoji G."/>
            <person name="Steinauer M."/>
            <person name="Loker E.S."/>
        </authorList>
    </citation>
    <scope>NUCLEOTIDE SEQUENCE</scope>
    <source>
        <strain evidence="1">KasaAsao</strain>
    </source>
</reference>
<dbReference type="Proteomes" id="UP001233172">
    <property type="component" value="Unassembled WGS sequence"/>
</dbReference>
<organism evidence="1 2">
    <name type="scientific">Biomphalaria pfeifferi</name>
    <name type="common">Bloodfluke planorb</name>
    <name type="synonym">Freshwater snail</name>
    <dbReference type="NCBI Taxonomy" id="112525"/>
    <lineage>
        <taxon>Eukaryota</taxon>
        <taxon>Metazoa</taxon>
        <taxon>Spiralia</taxon>
        <taxon>Lophotrochozoa</taxon>
        <taxon>Mollusca</taxon>
        <taxon>Gastropoda</taxon>
        <taxon>Heterobranchia</taxon>
        <taxon>Euthyneura</taxon>
        <taxon>Panpulmonata</taxon>
        <taxon>Hygrophila</taxon>
        <taxon>Lymnaeoidea</taxon>
        <taxon>Planorbidae</taxon>
        <taxon>Biomphalaria</taxon>
    </lineage>
</organism>
<proteinExistence type="predicted"/>
<name>A0AAD8B882_BIOPF</name>
<gene>
    <name evidence="1" type="ORF">Bpfe_020802</name>
</gene>
<comment type="caution">
    <text evidence="1">The sequence shown here is derived from an EMBL/GenBank/DDBJ whole genome shotgun (WGS) entry which is preliminary data.</text>
</comment>
<dbReference type="EMBL" id="JASAOG010000122">
    <property type="protein sequence ID" value="KAK0049781.1"/>
    <property type="molecule type" value="Genomic_DNA"/>
</dbReference>
<dbReference type="AlphaFoldDB" id="A0AAD8B882"/>
<accession>A0AAD8B882</accession>
<evidence type="ECO:0000313" key="2">
    <source>
        <dbReference type="Proteomes" id="UP001233172"/>
    </source>
</evidence>
<keyword evidence="2" id="KW-1185">Reference proteome</keyword>
<protein>
    <submittedName>
        <fullName evidence="1">Histone H1B sperm</fullName>
    </submittedName>
</protein>
<reference evidence="1" key="2">
    <citation type="submission" date="2023-04" db="EMBL/GenBank/DDBJ databases">
        <authorList>
            <person name="Bu L."/>
            <person name="Lu L."/>
            <person name="Laidemitt M.R."/>
            <person name="Zhang S.M."/>
            <person name="Mutuku M."/>
            <person name="Mkoji G."/>
            <person name="Steinauer M."/>
            <person name="Loker E.S."/>
        </authorList>
    </citation>
    <scope>NUCLEOTIDE SEQUENCE</scope>
    <source>
        <strain evidence="1">KasaAsao</strain>
        <tissue evidence="1">Whole Snail</tissue>
    </source>
</reference>
<evidence type="ECO:0000313" key="1">
    <source>
        <dbReference type="EMBL" id="KAK0049781.1"/>
    </source>
</evidence>
<sequence>MTTLRKLDELSSTLGKLDELSYKQLKEELRARELKIVGAKEKIRASLRQDLVDEGEVPETYLFEVEQDIGEVADDSDDRQDGEATFATSCREKLGRLEKEKAASVEKSVDVFVGSTLDAICDSH</sequence>